<evidence type="ECO:0000256" key="8">
    <source>
        <dbReference type="PIRSR" id="PIRSR605150-2"/>
    </source>
</evidence>
<evidence type="ECO:0000256" key="3">
    <source>
        <dbReference type="ARBA" id="ARBA00022679"/>
    </source>
</evidence>
<sequence length="94" mass="10938">MVINTVLSIMAYDYPSEKLRVYMSDDGCSDLMFYVLLEAACFSQVWLPFCRKLKVEPRSPEICFRNTVEPSDDSAMPQHRLLIKGTFFFDELNL</sequence>
<dbReference type="Pfam" id="PF03552">
    <property type="entry name" value="Cellulose_synt"/>
    <property type="match status" value="1"/>
</dbReference>
<name>A0A6A2Z1Q6_HIBSY</name>
<reference evidence="9" key="1">
    <citation type="submission" date="2019-09" db="EMBL/GenBank/DDBJ databases">
        <title>Draft genome information of white flower Hibiscus syriacus.</title>
        <authorList>
            <person name="Kim Y.-M."/>
        </authorList>
    </citation>
    <scope>NUCLEOTIDE SEQUENCE [LARGE SCALE GENOMIC DNA]</scope>
    <source>
        <strain evidence="9">YM2019G1</strain>
    </source>
</reference>
<dbReference type="GO" id="GO:0071555">
    <property type="term" value="P:cell wall organization"/>
    <property type="evidence" value="ECO:0007669"/>
    <property type="project" value="UniProtKB-KW"/>
</dbReference>
<keyword evidence="5" id="KW-1133">Transmembrane helix</keyword>
<comment type="caution">
    <text evidence="9">The sequence shown here is derived from an EMBL/GenBank/DDBJ whole genome shotgun (WGS) entry which is preliminary data.</text>
</comment>
<dbReference type="Proteomes" id="UP000436088">
    <property type="component" value="Unassembled WGS sequence"/>
</dbReference>
<keyword evidence="2" id="KW-0328">Glycosyltransferase</keyword>
<comment type="subcellular location">
    <subcellularLocation>
        <location evidence="1">Endomembrane system</location>
    </subcellularLocation>
</comment>
<keyword evidence="7" id="KW-0961">Cell wall biogenesis/degradation</keyword>
<keyword evidence="3" id="KW-0808">Transferase</keyword>
<gene>
    <name evidence="9" type="ORF">F3Y22_tig00111095pilonHSYRG00909</name>
</gene>
<dbReference type="GO" id="GO:0016020">
    <property type="term" value="C:membrane"/>
    <property type="evidence" value="ECO:0007669"/>
    <property type="project" value="InterPro"/>
</dbReference>
<dbReference type="InterPro" id="IPR005150">
    <property type="entry name" value="Cellulose_synth"/>
</dbReference>
<protein>
    <submittedName>
        <fullName evidence="9">Uncharacterized protein</fullName>
    </submittedName>
</protein>
<evidence type="ECO:0000313" key="10">
    <source>
        <dbReference type="Proteomes" id="UP000436088"/>
    </source>
</evidence>
<dbReference type="PANTHER" id="PTHR13301">
    <property type="entry name" value="X-BOX TRANSCRIPTION FACTOR-RELATED"/>
    <property type="match status" value="1"/>
</dbReference>
<evidence type="ECO:0000256" key="1">
    <source>
        <dbReference type="ARBA" id="ARBA00004308"/>
    </source>
</evidence>
<keyword evidence="10" id="KW-1185">Reference proteome</keyword>
<keyword evidence="6" id="KW-0472">Membrane</keyword>
<feature type="binding site" evidence="8">
    <location>
        <position position="26"/>
    </location>
    <ligand>
        <name>UDP-alpha-D-glucose</name>
        <dbReference type="ChEBI" id="CHEBI:58885"/>
    </ligand>
</feature>
<organism evidence="9 10">
    <name type="scientific">Hibiscus syriacus</name>
    <name type="common">Rose of Sharon</name>
    <dbReference type="NCBI Taxonomy" id="106335"/>
    <lineage>
        <taxon>Eukaryota</taxon>
        <taxon>Viridiplantae</taxon>
        <taxon>Streptophyta</taxon>
        <taxon>Embryophyta</taxon>
        <taxon>Tracheophyta</taxon>
        <taxon>Spermatophyta</taxon>
        <taxon>Magnoliopsida</taxon>
        <taxon>eudicotyledons</taxon>
        <taxon>Gunneridae</taxon>
        <taxon>Pentapetalae</taxon>
        <taxon>rosids</taxon>
        <taxon>malvids</taxon>
        <taxon>Malvales</taxon>
        <taxon>Malvaceae</taxon>
        <taxon>Malvoideae</taxon>
        <taxon>Hibiscus</taxon>
    </lineage>
</organism>
<dbReference type="AlphaFoldDB" id="A0A6A2Z1Q6"/>
<evidence type="ECO:0000256" key="4">
    <source>
        <dbReference type="ARBA" id="ARBA00022692"/>
    </source>
</evidence>
<evidence type="ECO:0000313" key="9">
    <source>
        <dbReference type="EMBL" id="KAE8685726.1"/>
    </source>
</evidence>
<evidence type="ECO:0000256" key="5">
    <source>
        <dbReference type="ARBA" id="ARBA00022989"/>
    </source>
</evidence>
<evidence type="ECO:0000256" key="6">
    <source>
        <dbReference type="ARBA" id="ARBA00023136"/>
    </source>
</evidence>
<dbReference type="GO" id="GO:0012505">
    <property type="term" value="C:endomembrane system"/>
    <property type="evidence" value="ECO:0007669"/>
    <property type="project" value="UniProtKB-SubCell"/>
</dbReference>
<dbReference type="GO" id="GO:0030244">
    <property type="term" value="P:cellulose biosynthetic process"/>
    <property type="evidence" value="ECO:0007669"/>
    <property type="project" value="InterPro"/>
</dbReference>
<accession>A0A6A2Z1Q6</accession>
<evidence type="ECO:0000256" key="7">
    <source>
        <dbReference type="ARBA" id="ARBA00023316"/>
    </source>
</evidence>
<evidence type="ECO:0000256" key="2">
    <source>
        <dbReference type="ARBA" id="ARBA00022676"/>
    </source>
</evidence>
<keyword evidence="4" id="KW-0812">Transmembrane</keyword>
<proteinExistence type="predicted"/>
<dbReference type="GO" id="GO:0016760">
    <property type="term" value="F:cellulose synthase (UDP-forming) activity"/>
    <property type="evidence" value="ECO:0007669"/>
    <property type="project" value="InterPro"/>
</dbReference>
<dbReference type="EMBL" id="VEPZ02001229">
    <property type="protein sequence ID" value="KAE8685726.1"/>
    <property type="molecule type" value="Genomic_DNA"/>
</dbReference>